<keyword evidence="4" id="KW-1015">Disulfide bond</keyword>
<dbReference type="RefSeq" id="WP_089829108.1">
    <property type="nucleotide sequence ID" value="NZ_FNBN01000001.1"/>
</dbReference>
<evidence type="ECO:0000259" key="6">
    <source>
        <dbReference type="PROSITE" id="PS51352"/>
    </source>
</evidence>
<evidence type="ECO:0000313" key="8">
    <source>
        <dbReference type="Proteomes" id="UP000199045"/>
    </source>
</evidence>
<dbReference type="Gene3D" id="3.40.30.10">
    <property type="entry name" value="Glutaredoxin"/>
    <property type="match status" value="1"/>
</dbReference>
<evidence type="ECO:0000256" key="1">
    <source>
        <dbReference type="ARBA" id="ARBA00010996"/>
    </source>
</evidence>
<proteinExistence type="inferred from homology"/>
<dbReference type="InterPro" id="IPR036249">
    <property type="entry name" value="Thioredoxin-like_sf"/>
</dbReference>
<protein>
    <submittedName>
        <fullName evidence="7">Protein SCO1/2</fullName>
    </submittedName>
</protein>
<feature type="transmembrane region" description="Helical" evidence="5">
    <location>
        <begin position="6"/>
        <end position="27"/>
    </location>
</feature>
<keyword evidence="2 3" id="KW-0186">Copper</keyword>
<dbReference type="InterPro" id="IPR013766">
    <property type="entry name" value="Thioredoxin_domain"/>
</dbReference>
<dbReference type="PANTHER" id="PTHR12151">
    <property type="entry name" value="ELECTRON TRANSPORT PROTIN SCO1/SENC FAMILY MEMBER"/>
    <property type="match status" value="1"/>
</dbReference>
<dbReference type="AlphaFoldDB" id="A0A1G7IWF5"/>
<keyword evidence="3" id="KW-0479">Metal-binding</keyword>
<evidence type="ECO:0000313" key="7">
    <source>
        <dbReference type="EMBL" id="SDF16884.1"/>
    </source>
</evidence>
<dbReference type="CDD" id="cd02968">
    <property type="entry name" value="SCO"/>
    <property type="match status" value="1"/>
</dbReference>
<name>A0A1G7IWF5_CHIFI</name>
<dbReference type="PROSITE" id="PS51352">
    <property type="entry name" value="THIOREDOXIN_2"/>
    <property type="match status" value="1"/>
</dbReference>
<sequence>MSKKNVFYIIFFVLLAIAFLGYSGYVLKDEKGSFFGEEKLPVLGTNGHIVGGFSFTNQEGKTITSKDVEGKIYVAEYFFTTCTGICPKMNANMTKVYATYKDEPRFRILSHTVDPETDSVPVLKQYAEEHGADPKNWWFLTGSKKELYKLARAGYLVDDGTYTGDEDFVHTQWFALVDGEGRVRGLYEGTKKPDVDKLIGDISRLLKEEK</sequence>
<comment type="similarity">
    <text evidence="1">Belongs to the SCO1/2 family.</text>
</comment>
<evidence type="ECO:0000256" key="3">
    <source>
        <dbReference type="PIRSR" id="PIRSR603782-1"/>
    </source>
</evidence>
<evidence type="ECO:0000256" key="2">
    <source>
        <dbReference type="ARBA" id="ARBA00023008"/>
    </source>
</evidence>
<evidence type="ECO:0000256" key="4">
    <source>
        <dbReference type="PIRSR" id="PIRSR603782-2"/>
    </source>
</evidence>
<dbReference type="Proteomes" id="UP000199045">
    <property type="component" value="Unassembled WGS sequence"/>
</dbReference>
<feature type="disulfide bond" description="Redox-active" evidence="4">
    <location>
        <begin position="82"/>
        <end position="86"/>
    </location>
</feature>
<dbReference type="Pfam" id="PF02630">
    <property type="entry name" value="SCO1-SenC"/>
    <property type="match status" value="1"/>
</dbReference>
<feature type="binding site" evidence="3">
    <location>
        <position position="86"/>
    </location>
    <ligand>
        <name>Cu cation</name>
        <dbReference type="ChEBI" id="CHEBI:23378"/>
    </ligand>
</feature>
<feature type="domain" description="Thioredoxin" evidence="6">
    <location>
        <begin position="44"/>
        <end position="207"/>
    </location>
</feature>
<dbReference type="STRING" id="104663.SAMN04488121_1011002"/>
<keyword evidence="5" id="KW-1133">Transmembrane helix</keyword>
<dbReference type="GO" id="GO:0046872">
    <property type="term" value="F:metal ion binding"/>
    <property type="evidence" value="ECO:0007669"/>
    <property type="project" value="UniProtKB-KW"/>
</dbReference>
<dbReference type="PANTHER" id="PTHR12151:SF25">
    <property type="entry name" value="LINALOOL DEHYDRATASE_ISOMERASE DOMAIN-CONTAINING PROTEIN"/>
    <property type="match status" value="1"/>
</dbReference>
<keyword evidence="5" id="KW-0812">Transmembrane</keyword>
<accession>A0A1G7IWF5</accession>
<keyword evidence="5" id="KW-0472">Membrane</keyword>
<organism evidence="7 8">
    <name type="scientific">Chitinophaga filiformis</name>
    <name type="common">Myxococcus filiformis</name>
    <name type="synonym">Flexibacter filiformis</name>
    <dbReference type="NCBI Taxonomy" id="104663"/>
    <lineage>
        <taxon>Bacteria</taxon>
        <taxon>Pseudomonadati</taxon>
        <taxon>Bacteroidota</taxon>
        <taxon>Chitinophagia</taxon>
        <taxon>Chitinophagales</taxon>
        <taxon>Chitinophagaceae</taxon>
        <taxon>Chitinophaga</taxon>
    </lineage>
</organism>
<feature type="binding site" evidence="3">
    <location>
        <position position="170"/>
    </location>
    <ligand>
        <name>Cu cation</name>
        <dbReference type="ChEBI" id="CHEBI:23378"/>
    </ligand>
</feature>
<evidence type="ECO:0000256" key="5">
    <source>
        <dbReference type="SAM" id="Phobius"/>
    </source>
</evidence>
<feature type="binding site" evidence="3">
    <location>
        <position position="82"/>
    </location>
    <ligand>
        <name>Cu cation</name>
        <dbReference type="ChEBI" id="CHEBI:23378"/>
    </ligand>
</feature>
<reference evidence="7 8" key="1">
    <citation type="submission" date="2016-10" db="EMBL/GenBank/DDBJ databases">
        <authorList>
            <person name="de Groot N.N."/>
        </authorList>
    </citation>
    <scope>NUCLEOTIDE SEQUENCE [LARGE SCALE GENOMIC DNA]</scope>
    <source>
        <strain evidence="7 8">DSM 527</strain>
    </source>
</reference>
<gene>
    <name evidence="7" type="ORF">SAMN04488121_1011002</name>
</gene>
<dbReference type="EMBL" id="FNBN01000001">
    <property type="protein sequence ID" value="SDF16884.1"/>
    <property type="molecule type" value="Genomic_DNA"/>
</dbReference>
<dbReference type="InterPro" id="IPR003782">
    <property type="entry name" value="SCO1/SenC"/>
</dbReference>
<dbReference type="OrthoDB" id="9811998at2"/>
<dbReference type="SUPFAM" id="SSF52833">
    <property type="entry name" value="Thioredoxin-like"/>
    <property type="match status" value="1"/>
</dbReference>